<protein>
    <submittedName>
        <fullName evidence="6">IclR family transcriptional regulator</fullName>
    </submittedName>
</protein>
<dbReference type="STRING" id="910964.GEAM_1345"/>
<evidence type="ECO:0000256" key="3">
    <source>
        <dbReference type="ARBA" id="ARBA00023163"/>
    </source>
</evidence>
<dbReference type="Gene3D" id="1.10.10.10">
    <property type="entry name" value="Winged helix-like DNA-binding domain superfamily/Winged helix DNA-binding domain"/>
    <property type="match status" value="1"/>
</dbReference>
<evidence type="ECO:0000256" key="1">
    <source>
        <dbReference type="ARBA" id="ARBA00023015"/>
    </source>
</evidence>
<dbReference type="InterPro" id="IPR029016">
    <property type="entry name" value="GAF-like_dom_sf"/>
</dbReference>
<dbReference type="PANTHER" id="PTHR30136">
    <property type="entry name" value="HELIX-TURN-HELIX TRANSCRIPTIONAL REGULATOR, ICLR FAMILY"/>
    <property type="match status" value="1"/>
</dbReference>
<dbReference type="InterPro" id="IPR036390">
    <property type="entry name" value="WH_DNA-bd_sf"/>
</dbReference>
<dbReference type="PROSITE" id="PS51078">
    <property type="entry name" value="ICLR_ED"/>
    <property type="match status" value="1"/>
</dbReference>
<dbReference type="RefSeq" id="WP_051899431.1">
    <property type="nucleotide sequence ID" value="NZ_JMPJ01000038.1"/>
</dbReference>
<dbReference type="GO" id="GO:0003677">
    <property type="term" value="F:DNA binding"/>
    <property type="evidence" value="ECO:0007669"/>
    <property type="project" value="UniProtKB-KW"/>
</dbReference>
<dbReference type="PANTHER" id="PTHR30136:SF35">
    <property type="entry name" value="HTH-TYPE TRANSCRIPTIONAL REGULATOR RV1719"/>
    <property type="match status" value="1"/>
</dbReference>
<dbReference type="eggNOG" id="COG1414">
    <property type="taxonomic scope" value="Bacteria"/>
</dbReference>
<dbReference type="InterPro" id="IPR014757">
    <property type="entry name" value="Tscrpt_reg_IclR_C"/>
</dbReference>
<keyword evidence="1" id="KW-0805">Transcription regulation</keyword>
<dbReference type="Proteomes" id="UP000028640">
    <property type="component" value="Unassembled WGS sequence"/>
</dbReference>
<keyword evidence="3" id="KW-0804">Transcription</keyword>
<feature type="domain" description="HTH iclR-type" evidence="4">
    <location>
        <begin position="6"/>
        <end position="67"/>
    </location>
</feature>
<comment type="caution">
    <text evidence="6">The sequence shown here is derived from an EMBL/GenBank/DDBJ whole genome shotgun (WGS) entry which is preliminary data.</text>
</comment>
<keyword evidence="2" id="KW-0238">DNA-binding</keyword>
<gene>
    <name evidence="6" type="ORF">GEAM_1345</name>
</gene>
<reference evidence="6 7" key="1">
    <citation type="submission" date="2014-05" db="EMBL/GenBank/DDBJ databases">
        <title>ATOL: Assembling a taxonomically balanced genome-scale reconstruction of the evolutionary history of the Enterobacteriaceae.</title>
        <authorList>
            <person name="Plunkett G.III."/>
            <person name="Neeno-Eckwall E.C."/>
            <person name="Glasner J.D."/>
            <person name="Perna N.T."/>
        </authorList>
    </citation>
    <scope>NUCLEOTIDE SEQUENCE [LARGE SCALE GENOMIC DNA]</scope>
    <source>
        <strain evidence="6 7">ATCC 33852</strain>
    </source>
</reference>
<dbReference type="GeneID" id="78379688"/>
<dbReference type="InterPro" id="IPR036388">
    <property type="entry name" value="WH-like_DNA-bd_sf"/>
</dbReference>
<dbReference type="GO" id="GO:0003700">
    <property type="term" value="F:DNA-binding transcription factor activity"/>
    <property type="evidence" value="ECO:0007669"/>
    <property type="project" value="TreeGrafter"/>
</dbReference>
<dbReference type="SUPFAM" id="SSF55781">
    <property type="entry name" value="GAF domain-like"/>
    <property type="match status" value="1"/>
</dbReference>
<organism evidence="6 7">
    <name type="scientific">Ewingella americana (strain ATCC 33852 / DSM 4580 / CCUG 14506 / JCM 5911 / LMG 7869 / NCTC 12157 / CDC 1468-78)</name>
    <dbReference type="NCBI Taxonomy" id="910964"/>
    <lineage>
        <taxon>Bacteria</taxon>
        <taxon>Pseudomonadati</taxon>
        <taxon>Pseudomonadota</taxon>
        <taxon>Gammaproteobacteria</taxon>
        <taxon>Enterobacterales</taxon>
        <taxon>Yersiniaceae</taxon>
        <taxon>Ewingella</taxon>
    </lineage>
</organism>
<dbReference type="SUPFAM" id="SSF46785">
    <property type="entry name" value="Winged helix' DNA-binding domain"/>
    <property type="match status" value="1"/>
</dbReference>
<evidence type="ECO:0000256" key="2">
    <source>
        <dbReference type="ARBA" id="ARBA00023125"/>
    </source>
</evidence>
<dbReference type="Pfam" id="PF01614">
    <property type="entry name" value="IclR_C"/>
    <property type="match status" value="1"/>
</dbReference>
<feature type="domain" description="IclR-ED" evidence="5">
    <location>
        <begin position="68"/>
        <end position="240"/>
    </location>
</feature>
<dbReference type="OrthoDB" id="9807558at2"/>
<sequence length="264" mass="28827">MTEFNVASVDSALRLLNLLAENPGLGLSAIARKSGLTKSRTYRLLCTLENQFFVQRSGEPVTYRLGHQLLVLGVNARRQINLTEIAEPVLDQLSQQLNENLQIRLREGNEIVQIAVRTSRQVLQVRSAVGNRRKLGAGASGKLLLAYAPETLRDECVQQSSQPEALRALLADINQQQLCCSQGELTAGVWAFAVPIFDNHNHCVASLSLSAPASRAEQHRQLMIEALHRAAAQISHQLGSPAYGALPLAPLLASYHDNKAEIDG</sequence>
<dbReference type="Pfam" id="PF09339">
    <property type="entry name" value="HTH_IclR"/>
    <property type="match status" value="1"/>
</dbReference>
<proteinExistence type="predicted"/>
<dbReference type="InterPro" id="IPR050707">
    <property type="entry name" value="HTH_MetabolicPath_Reg"/>
</dbReference>
<accession>A0A085GHT0</accession>
<dbReference type="EMBL" id="JMPJ01000038">
    <property type="protein sequence ID" value="KFC83275.1"/>
    <property type="molecule type" value="Genomic_DNA"/>
</dbReference>
<dbReference type="GO" id="GO:0045892">
    <property type="term" value="P:negative regulation of DNA-templated transcription"/>
    <property type="evidence" value="ECO:0007669"/>
    <property type="project" value="TreeGrafter"/>
</dbReference>
<name>A0A085GHT0_EWIA3</name>
<evidence type="ECO:0000313" key="6">
    <source>
        <dbReference type="EMBL" id="KFC83275.1"/>
    </source>
</evidence>
<dbReference type="AlphaFoldDB" id="A0A085GHT0"/>
<dbReference type="SMART" id="SM00346">
    <property type="entry name" value="HTH_ICLR"/>
    <property type="match status" value="1"/>
</dbReference>
<keyword evidence="7" id="KW-1185">Reference proteome</keyword>
<dbReference type="InterPro" id="IPR005471">
    <property type="entry name" value="Tscrpt_reg_IclR_N"/>
</dbReference>
<evidence type="ECO:0000259" key="4">
    <source>
        <dbReference type="PROSITE" id="PS51077"/>
    </source>
</evidence>
<evidence type="ECO:0000313" key="7">
    <source>
        <dbReference type="Proteomes" id="UP000028640"/>
    </source>
</evidence>
<dbReference type="PROSITE" id="PS51077">
    <property type="entry name" value="HTH_ICLR"/>
    <property type="match status" value="1"/>
</dbReference>
<evidence type="ECO:0000259" key="5">
    <source>
        <dbReference type="PROSITE" id="PS51078"/>
    </source>
</evidence>
<dbReference type="Gene3D" id="3.30.450.40">
    <property type="match status" value="1"/>
</dbReference>